<feature type="compositionally biased region" description="Polar residues" evidence="1">
    <location>
        <begin position="345"/>
        <end position="356"/>
    </location>
</feature>
<evidence type="ECO:0008006" key="4">
    <source>
        <dbReference type="Google" id="ProtNLM"/>
    </source>
</evidence>
<accession>A0A8S9Y7D4</accession>
<feature type="region of interest" description="Disordered" evidence="1">
    <location>
        <begin position="188"/>
        <end position="223"/>
    </location>
</feature>
<feature type="compositionally biased region" description="Basic and acidic residues" evidence="1">
    <location>
        <begin position="192"/>
        <end position="209"/>
    </location>
</feature>
<dbReference type="Proteomes" id="UP000466442">
    <property type="component" value="Linkage Group LG1"/>
</dbReference>
<sequence length="395" mass="45875">MYFYCLNIEKSEDRSKKKSEDKKRKRRAKIREENEEKSKDKSKEKSEDKSKDKSEEKSKDENQREAIFQFLSSFPAISIPTMELTNQVEKKKVRFHMKIDIFLLKEVLDSNPYANHNIWKDLAAMMAAEFQQPFNARNLRERVEYLLKVFTSKERSLIRKSGNEEQYCSRDLLLEDVKTLRNDFKTMQSNRLRKDETNEAKRLRDEAAHAQDSSGADVHESSSIWETQPDTQVLCDLPKKINNKRTVSKKKKEDIREEEAYQMMKFAANRLTDKDEAGIFGEMMAIKIRKLSPRNRAIAQNHIHNYLFQIEMQEMDKPPDFSHLPANGTAIPPPPRPPKVAQAPTNITTTSRGSWNSDDDNASGASNTSISLFDAANQLNENVDFPMNNFFSFNK</sequence>
<gene>
    <name evidence="2" type="ORF">GE061_000078</name>
</gene>
<dbReference type="EMBL" id="WIXP02000001">
    <property type="protein sequence ID" value="KAF6215745.1"/>
    <property type="molecule type" value="Genomic_DNA"/>
</dbReference>
<protein>
    <recommendedName>
        <fullName evidence="4">BESS domain-containing protein</fullName>
    </recommendedName>
</protein>
<dbReference type="AlphaFoldDB" id="A0A8S9Y7D4"/>
<name>A0A8S9Y7D4_APOLU</name>
<comment type="caution">
    <text evidence="2">The sequence shown here is derived from an EMBL/GenBank/DDBJ whole genome shotgun (WGS) entry which is preliminary data.</text>
</comment>
<evidence type="ECO:0000256" key="1">
    <source>
        <dbReference type="SAM" id="MobiDB-lite"/>
    </source>
</evidence>
<evidence type="ECO:0000313" key="3">
    <source>
        <dbReference type="Proteomes" id="UP000466442"/>
    </source>
</evidence>
<organism evidence="2 3">
    <name type="scientific">Apolygus lucorum</name>
    <name type="common">Small green plant bug</name>
    <name type="synonym">Lygocoris lucorum</name>
    <dbReference type="NCBI Taxonomy" id="248454"/>
    <lineage>
        <taxon>Eukaryota</taxon>
        <taxon>Metazoa</taxon>
        <taxon>Ecdysozoa</taxon>
        <taxon>Arthropoda</taxon>
        <taxon>Hexapoda</taxon>
        <taxon>Insecta</taxon>
        <taxon>Pterygota</taxon>
        <taxon>Neoptera</taxon>
        <taxon>Paraneoptera</taxon>
        <taxon>Hemiptera</taxon>
        <taxon>Heteroptera</taxon>
        <taxon>Panheteroptera</taxon>
        <taxon>Cimicomorpha</taxon>
        <taxon>Miridae</taxon>
        <taxon>Mirini</taxon>
        <taxon>Apolygus</taxon>
    </lineage>
</organism>
<keyword evidence="3" id="KW-1185">Reference proteome</keyword>
<feature type="region of interest" description="Disordered" evidence="1">
    <location>
        <begin position="327"/>
        <end position="366"/>
    </location>
</feature>
<evidence type="ECO:0000313" key="2">
    <source>
        <dbReference type="EMBL" id="KAF6215745.1"/>
    </source>
</evidence>
<dbReference type="PANTHER" id="PTHR37558:SF1">
    <property type="entry name" value="HTH CENPB-TYPE DOMAIN-CONTAINING PROTEIN"/>
    <property type="match status" value="1"/>
</dbReference>
<reference evidence="2" key="1">
    <citation type="journal article" date="2021" name="Mol. Ecol. Resour.">
        <title>Apolygus lucorum genome provides insights into omnivorousness and mesophyll feeding.</title>
        <authorList>
            <person name="Liu Y."/>
            <person name="Liu H."/>
            <person name="Wang H."/>
            <person name="Huang T."/>
            <person name="Liu B."/>
            <person name="Yang B."/>
            <person name="Yin L."/>
            <person name="Li B."/>
            <person name="Zhang Y."/>
            <person name="Zhang S."/>
            <person name="Jiang F."/>
            <person name="Zhang X."/>
            <person name="Ren Y."/>
            <person name="Wang B."/>
            <person name="Wang S."/>
            <person name="Lu Y."/>
            <person name="Wu K."/>
            <person name="Fan W."/>
            <person name="Wang G."/>
        </authorList>
    </citation>
    <scope>NUCLEOTIDE SEQUENCE</scope>
    <source>
        <strain evidence="2">12Hb</strain>
    </source>
</reference>
<feature type="compositionally biased region" description="Basic and acidic residues" evidence="1">
    <location>
        <begin position="30"/>
        <end position="62"/>
    </location>
</feature>
<proteinExistence type="predicted"/>
<feature type="compositionally biased region" description="Basic and acidic residues" evidence="1">
    <location>
        <begin position="9"/>
        <end position="22"/>
    </location>
</feature>
<dbReference type="OrthoDB" id="72637at2759"/>
<dbReference type="PANTHER" id="PTHR37558">
    <property type="entry name" value="HTH CENPB-TYPE DOMAIN-CONTAINING PROTEIN"/>
    <property type="match status" value="1"/>
</dbReference>
<feature type="region of interest" description="Disordered" evidence="1">
    <location>
        <begin position="1"/>
        <end position="62"/>
    </location>
</feature>